<proteinExistence type="predicted"/>
<dbReference type="GeneID" id="14913481"/>
<evidence type="ECO:0000256" key="1">
    <source>
        <dbReference type="SAM" id="MobiDB-lite"/>
    </source>
</evidence>
<evidence type="ECO:0000259" key="2">
    <source>
        <dbReference type="PROSITE" id="PS51186"/>
    </source>
</evidence>
<reference evidence="3 4" key="1">
    <citation type="journal article" date="2013" name="Genome Biol.">
        <title>Genome of Acanthamoeba castellanii highlights extensive lateral gene transfer and early evolution of tyrosine kinase signaling.</title>
        <authorList>
            <person name="Clarke M."/>
            <person name="Lohan A.J."/>
            <person name="Liu B."/>
            <person name="Lagkouvardos I."/>
            <person name="Roy S."/>
            <person name="Zafar N."/>
            <person name="Bertelli C."/>
            <person name="Schilde C."/>
            <person name="Kianianmomeni A."/>
            <person name="Burglin T.R."/>
            <person name="Frech C."/>
            <person name="Turcotte B."/>
            <person name="Kopec K.O."/>
            <person name="Synnott J.M."/>
            <person name="Choo C."/>
            <person name="Paponov I."/>
            <person name="Finkler A."/>
            <person name="Soon Heng Tan C."/>
            <person name="Hutchins A.P."/>
            <person name="Weinmeier T."/>
            <person name="Rattei T."/>
            <person name="Chu J.S."/>
            <person name="Gimenez G."/>
            <person name="Irimia M."/>
            <person name="Rigden D.J."/>
            <person name="Fitzpatrick D.A."/>
            <person name="Lorenzo-Morales J."/>
            <person name="Bateman A."/>
            <person name="Chiu C.H."/>
            <person name="Tang P."/>
            <person name="Hegemann P."/>
            <person name="Fromm H."/>
            <person name="Raoult D."/>
            <person name="Greub G."/>
            <person name="Miranda-Saavedra D."/>
            <person name="Chen N."/>
            <person name="Nash P."/>
            <person name="Ginger M.L."/>
            <person name="Horn M."/>
            <person name="Schaap P."/>
            <person name="Caler L."/>
            <person name="Loftus B."/>
        </authorList>
    </citation>
    <scope>NUCLEOTIDE SEQUENCE [LARGE SCALE GENOMIC DNA]</scope>
    <source>
        <strain evidence="3 4">Neff</strain>
    </source>
</reference>
<keyword evidence="4" id="KW-1185">Reference proteome</keyword>
<dbReference type="RefSeq" id="XP_004335037.1">
    <property type="nucleotide sequence ID" value="XM_004334989.1"/>
</dbReference>
<dbReference type="EMBL" id="KB008103">
    <property type="protein sequence ID" value="ELR13024.1"/>
    <property type="molecule type" value="Genomic_DNA"/>
</dbReference>
<accession>L8GJM5</accession>
<dbReference type="InterPro" id="IPR016181">
    <property type="entry name" value="Acyl_CoA_acyltransferase"/>
</dbReference>
<protein>
    <submittedName>
        <fullName evidence="3">Acetyltransferase, GNAT superfamily protein</fullName>
    </submittedName>
</protein>
<dbReference type="OrthoDB" id="4080456at2759"/>
<evidence type="ECO:0000313" key="3">
    <source>
        <dbReference type="EMBL" id="ELR13024.1"/>
    </source>
</evidence>
<evidence type="ECO:0000313" key="4">
    <source>
        <dbReference type="Proteomes" id="UP000011083"/>
    </source>
</evidence>
<dbReference type="Proteomes" id="UP000011083">
    <property type="component" value="Unassembled WGS sequence"/>
</dbReference>
<dbReference type="AlphaFoldDB" id="L8GJM5"/>
<feature type="compositionally biased region" description="Basic residues" evidence="1">
    <location>
        <begin position="38"/>
        <end position="47"/>
    </location>
</feature>
<organism evidence="3 4">
    <name type="scientific">Acanthamoeba castellanii (strain ATCC 30010 / Neff)</name>
    <dbReference type="NCBI Taxonomy" id="1257118"/>
    <lineage>
        <taxon>Eukaryota</taxon>
        <taxon>Amoebozoa</taxon>
        <taxon>Discosea</taxon>
        <taxon>Longamoebia</taxon>
        <taxon>Centramoebida</taxon>
        <taxon>Acanthamoebidae</taxon>
        <taxon>Acanthamoeba</taxon>
    </lineage>
</organism>
<dbReference type="STRING" id="1257118.L8GJM5"/>
<feature type="domain" description="N-acetyltransferase" evidence="2">
    <location>
        <begin position="300"/>
        <end position="435"/>
    </location>
</feature>
<dbReference type="KEGG" id="acan:ACA1_097070"/>
<dbReference type="GO" id="GO:0016747">
    <property type="term" value="F:acyltransferase activity, transferring groups other than amino-acyl groups"/>
    <property type="evidence" value="ECO:0007669"/>
    <property type="project" value="InterPro"/>
</dbReference>
<keyword evidence="3" id="KW-0808">Transferase</keyword>
<dbReference type="PROSITE" id="PS51186">
    <property type="entry name" value="GNAT"/>
    <property type="match status" value="1"/>
</dbReference>
<feature type="region of interest" description="Disordered" evidence="1">
    <location>
        <begin position="28"/>
        <end position="47"/>
    </location>
</feature>
<dbReference type="Pfam" id="PF13508">
    <property type="entry name" value="Acetyltransf_7"/>
    <property type="match status" value="1"/>
</dbReference>
<dbReference type="CDD" id="cd04301">
    <property type="entry name" value="NAT_SF"/>
    <property type="match status" value="1"/>
</dbReference>
<dbReference type="SUPFAM" id="SSF55729">
    <property type="entry name" value="Acyl-CoA N-acyltransferases (Nat)"/>
    <property type="match status" value="1"/>
</dbReference>
<dbReference type="InterPro" id="IPR000182">
    <property type="entry name" value="GNAT_dom"/>
</dbReference>
<dbReference type="Gene3D" id="3.40.630.30">
    <property type="match status" value="1"/>
</dbReference>
<dbReference type="VEuPathDB" id="AmoebaDB:ACA1_097070"/>
<name>L8GJM5_ACACF</name>
<feature type="region of interest" description="Disordered" evidence="1">
    <location>
        <begin position="150"/>
        <end position="177"/>
    </location>
</feature>
<gene>
    <name evidence="3" type="ORF">ACA1_097070</name>
</gene>
<feature type="compositionally biased region" description="Polar residues" evidence="1">
    <location>
        <begin position="167"/>
        <end position="176"/>
    </location>
</feature>
<sequence length="435" mass="50257">MKRKATELDEGDPSTVLHTIHAAVKKETIDEKSVGPRLPRKKGPKPKRIRRIILKPLTEDEEDSLLDNLDASIQERKQNDDPILARMRRKLALRQLKREKDMRTWDLDVLLNNLLAQKRKQLYFDCTTDIPVRREPEYKKKLRRAMKIEGAGATAMDGGRPPDAPESQDSLPSTSLAARPRRDVVHFKERLMGYFPQHHHHVGFIAFGSSAHTATYHLLVVLVVNITSENLFRKIVSPYTGRPLLPYIRRDFESRTPKLRLLEELMVAHRKRICRPDANKWYTREMINTVRASATAAPSIDYTYLKPALVGRVNRLLCEEFWPGIDEYPDFTVVALYKSMVVGAAFMTPEEAYVTYIAVHPEWRGAGIATFMMYHLIQTCPGKDVMLHVSATNDAVILYQKLGFKPEEFLVDFYKKYYPDDSPICKHAFLMRLRR</sequence>